<keyword evidence="4" id="KW-1185">Reference proteome</keyword>
<dbReference type="EMBL" id="JACBAZ010000003">
    <property type="protein sequence ID" value="NWK55785.1"/>
    <property type="molecule type" value="Genomic_DNA"/>
</dbReference>
<reference evidence="3 4" key="1">
    <citation type="submission" date="2020-07" db="EMBL/GenBank/DDBJ databases">
        <title>Roseicoccus Jingziensis gen. nov., sp. nov., isolated from coastal seawater.</title>
        <authorList>
            <person name="Feng X."/>
        </authorList>
    </citation>
    <scope>NUCLEOTIDE SEQUENCE [LARGE SCALE GENOMIC DNA]</scope>
    <source>
        <strain evidence="3 4">N1E253</strain>
    </source>
</reference>
<proteinExistence type="predicted"/>
<dbReference type="AlphaFoldDB" id="A0A851GKT3"/>
<evidence type="ECO:0000256" key="1">
    <source>
        <dbReference type="SAM" id="SignalP"/>
    </source>
</evidence>
<name>A0A851GKT3_9BACT</name>
<feature type="domain" description="DUF4136" evidence="2">
    <location>
        <begin position="56"/>
        <end position="185"/>
    </location>
</feature>
<feature type="signal peptide" evidence="1">
    <location>
        <begin position="1"/>
        <end position="23"/>
    </location>
</feature>
<dbReference type="Gene3D" id="3.30.160.670">
    <property type="match status" value="1"/>
</dbReference>
<dbReference type="PROSITE" id="PS51257">
    <property type="entry name" value="PROKAR_LIPOPROTEIN"/>
    <property type="match status" value="1"/>
</dbReference>
<dbReference type="InterPro" id="IPR025411">
    <property type="entry name" value="DUF4136"/>
</dbReference>
<dbReference type="Proteomes" id="UP000557872">
    <property type="component" value="Unassembled WGS sequence"/>
</dbReference>
<dbReference type="Pfam" id="PF13590">
    <property type="entry name" value="DUF4136"/>
    <property type="match status" value="1"/>
</dbReference>
<evidence type="ECO:0000313" key="3">
    <source>
        <dbReference type="EMBL" id="NWK55785.1"/>
    </source>
</evidence>
<organism evidence="3 4">
    <name type="scientific">Oceaniferula marina</name>
    <dbReference type="NCBI Taxonomy" id="2748318"/>
    <lineage>
        <taxon>Bacteria</taxon>
        <taxon>Pseudomonadati</taxon>
        <taxon>Verrucomicrobiota</taxon>
        <taxon>Verrucomicrobiia</taxon>
        <taxon>Verrucomicrobiales</taxon>
        <taxon>Verrucomicrobiaceae</taxon>
        <taxon>Oceaniferula</taxon>
    </lineage>
</organism>
<comment type="caution">
    <text evidence="3">The sequence shown here is derived from an EMBL/GenBank/DDBJ whole genome shotgun (WGS) entry which is preliminary data.</text>
</comment>
<keyword evidence="1" id="KW-0732">Signal</keyword>
<gene>
    <name evidence="3" type="ORF">HW115_09200</name>
</gene>
<feature type="chain" id="PRO_5032333593" evidence="1">
    <location>
        <begin position="24"/>
        <end position="190"/>
    </location>
</feature>
<protein>
    <submittedName>
        <fullName evidence="3">DUF4136 domain-containing protein</fullName>
    </submittedName>
</protein>
<dbReference type="RefSeq" id="WP_178932326.1">
    <property type="nucleotide sequence ID" value="NZ_JACBAZ010000003.1"/>
</dbReference>
<sequence length="190" mass="21140">MKHLALIPSLLIGLLLCSCSTGINMPSGTIDSYQSANLISRNPYAEKFGSAASQAHVRKVHSMIQGSIKSEFQRNGVQYGKKQSDLAVAYLILVQNRAITYHYNDYFGHGPNANEIAKTAHERGVMKKEVSDYHNKAGILIDVIDTKTNKIVYRNFYATDIVHIPSDSIRANRIRQAVQSALAPFFVRKS</sequence>
<evidence type="ECO:0000313" key="4">
    <source>
        <dbReference type="Proteomes" id="UP000557872"/>
    </source>
</evidence>
<accession>A0A851GKT3</accession>
<evidence type="ECO:0000259" key="2">
    <source>
        <dbReference type="Pfam" id="PF13590"/>
    </source>
</evidence>